<dbReference type="Proteomes" id="UP000321570">
    <property type="component" value="Unassembled WGS sequence"/>
</dbReference>
<reference evidence="1 2" key="1">
    <citation type="submission" date="2019-07" db="EMBL/GenBank/DDBJ databases">
        <authorList>
            <person name="Jastrzebski P J."/>
            <person name="Paukszto L."/>
            <person name="Jastrzebski P J."/>
        </authorList>
    </citation>
    <scope>NUCLEOTIDE SEQUENCE [LARGE SCALE GENOMIC DNA]</scope>
    <source>
        <strain evidence="1 2">WMS-il1</strain>
    </source>
</reference>
<dbReference type="AlphaFoldDB" id="A0A564Z6B4"/>
<protein>
    <submittedName>
        <fullName evidence="1">Uncharacterized protein</fullName>
    </submittedName>
</protein>
<proteinExistence type="predicted"/>
<accession>A0A564Z6B4</accession>
<dbReference type="EMBL" id="CABIJS010000643">
    <property type="protein sequence ID" value="VUZ54418.1"/>
    <property type="molecule type" value="Genomic_DNA"/>
</dbReference>
<evidence type="ECO:0000313" key="1">
    <source>
        <dbReference type="EMBL" id="VUZ54418.1"/>
    </source>
</evidence>
<keyword evidence="2" id="KW-1185">Reference proteome</keyword>
<evidence type="ECO:0000313" key="2">
    <source>
        <dbReference type="Proteomes" id="UP000321570"/>
    </source>
</evidence>
<gene>
    <name evidence="1" type="ORF">WMSIL1_LOCUS12448</name>
</gene>
<sequence length="65" mass="7701">MQRYIGIYLIFAAHFDNSSLYSGEEERGYATRQMPLYVSRFLEKNLVYILPEYRGLTKGRLHPQV</sequence>
<organism evidence="1 2">
    <name type="scientific">Hymenolepis diminuta</name>
    <name type="common">Rat tapeworm</name>
    <dbReference type="NCBI Taxonomy" id="6216"/>
    <lineage>
        <taxon>Eukaryota</taxon>
        <taxon>Metazoa</taxon>
        <taxon>Spiralia</taxon>
        <taxon>Lophotrochozoa</taxon>
        <taxon>Platyhelminthes</taxon>
        <taxon>Cestoda</taxon>
        <taxon>Eucestoda</taxon>
        <taxon>Cyclophyllidea</taxon>
        <taxon>Hymenolepididae</taxon>
        <taxon>Hymenolepis</taxon>
    </lineage>
</organism>
<name>A0A564Z6B4_HYMDI</name>